<proteinExistence type="predicted"/>
<evidence type="ECO:0000313" key="2">
    <source>
        <dbReference type="Proteomes" id="UP000774326"/>
    </source>
</evidence>
<dbReference type="Proteomes" id="UP000774326">
    <property type="component" value="Unassembled WGS sequence"/>
</dbReference>
<dbReference type="EMBL" id="JAEUBG010003866">
    <property type="protein sequence ID" value="KAH3682185.1"/>
    <property type="molecule type" value="Genomic_DNA"/>
</dbReference>
<gene>
    <name evidence="1" type="ORF">WICPIJ_006848</name>
</gene>
<protein>
    <submittedName>
        <fullName evidence="1">Uncharacterized protein</fullName>
    </submittedName>
</protein>
<evidence type="ECO:0000313" key="1">
    <source>
        <dbReference type="EMBL" id="KAH3682185.1"/>
    </source>
</evidence>
<keyword evidence="2" id="KW-1185">Reference proteome</keyword>
<sequence>MRTNGVEFQSRTQPGTNLIVVLHFQNTWVCPQEIHHFETTLHQLISVNSNFLSDGSTQMDNTRVATVTTSRAWIASCLLSGLDVPKLNQSGVAKRCGLKEEHSRFKWEQEWELSGDVD</sequence>
<comment type="caution">
    <text evidence="1">The sequence shown here is derived from an EMBL/GenBank/DDBJ whole genome shotgun (WGS) entry which is preliminary data.</text>
</comment>
<organism evidence="1 2">
    <name type="scientific">Wickerhamomyces pijperi</name>
    <name type="common">Yeast</name>
    <name type="synonym">Pichia pijperi</name>
    <dbReference type="NCBI Taxonomy" id="599730"/>
    <lineage>
        <taxon>Eukaryota</taxon>
        <taxon>Fungi</taxon>
        <taxon>Dikarya</taxon>
        <taxon>Ascomycota</taxon>
        <taxon>Saccharomycotina</taxon>
        <taxon>Saccharomycetes</taxon>
        <taxon>Phaffomycetales</taxon>
        <taxon>Wickerhamomycetaceae</taxon>
        <taxon>Wickerhamomyces</taxon>
    </lineage>
</organism>
<reference evidence="1" key="1">
    <citation type="journal article" date="2021" name="Open Biol.">
        <title>Shared evolutionary footprints suggest mitochondrial oxidative damage underlies multiple complex I losses in fungi.</title>
        <authorList>
            <person name="Schikora-Tamarit M.A."/>
            <person name="Marcet-Houben M."/>
            <person name="Nosek J."/>
            <person name="Gabaldon T."/>
        </authorList>
    </citation>
    <scope>NUCLEOTIDE SEQUENCE</scope>
    <source>
        <strain evidence="1">CBS2887</strain>
    </source>
</reference>
<reference evidence="1" key="2">
    <citation type="submission" date="2021-01" db="EMBL/GenBank/DDBJ databases">
        <authorList>
            <person name="Schikora-Tamarit M.A."/>
        </authorList>
    </citation>
    <scope>NUCLEOTIDE SEQUENCE</scope>
    <source>
        <strain evidence="1">CBS2887</strain>
    </source>
</reference>
<dbReference type="AlphaFoldDB" id="A0A9P8Q2Z7"/>
<accession>A0A9P8Q2Z7</accession>
<name>A0A9P8Q2Z7_WICPI</name>